<reference evidence="3" key="1">
    <citation type="journal article" date="2010" name="Nat. Biotechnol.">
        <title>Draft genome sequence of the oilseed species Ricinus communis.</title>
        <authorList>
            <person name="Chan A.P."/>
            <person name="Crabtree J."/>
            <person name="Zhao Q."/>
            <person name="Lorenzi H."/>
            <person name="Orvis J."/>
            <person name="Puiu D."/>
            <person name="Melake-Berhan A."/>
            <person name="Jones K.M."/>
            <person name="Redman J."/>
            <person name="Chen G."/>
            <person name="Cahoon E.B."/>
            <person name="Gedil M."/>
            <person name="Stanke M."/>
            <person name="Haas B.J."/>
            <person name="Wortman J.R."/>
            <person name="Fraser-Liggett C.M."/>
            <person name="Ravel J."/>
            <person name="Rabinowicz P.D."/>
        </authorList>
    </citation>
    <scope>NUCLEOTIDE SEQUENCE [LARGE SCALE GENOMIC DNA]</scope>
    <source>
        <strain evidence="3">cv. Hale</strain>
    </source>
</reference>
<keyword evidence="1" id="KW-0472">Membrane</keyword>
<dbReference type="AlphaFoldDB" id="B9SJZ5"/>
<dbReference type="EMBL" id="EQ973994">
    <property type="protein sequence ID" value="EEF36103.1"/>
    <property type="molecule type" value="Genomic_DNA"/>
</dbReference>
<evidence type="ECO:0000313" key="2">
    <source>
        <dbReference type="EMBL" id="EEF36103.1"/>
    </source>
</evidence>
<keyword evidence="1" id="KW-1133">Transmembrane helix</keyword>
<keyword evidence="3" id="KW-1185">Reference proteome</keyword>
<dbReference type="Proteomes" id="UP000008311">
    <property type="component" value="Unassembled WGS sequence"/>
</dbReference>
<organism evidence="2 3">
    <name type="scientific">Ricinus communis</name>
    <name type="common">Castor bean</name>
    <dbReference type="NCBI Taxonomy" id="3988"/>
    <lineage>
        <taxon>Eukaryota</taxon>
        <taxon>Viridiplantae</taxon>
        <taxon>Streptophyta</taxon>
        <taxon>Embryophyta</taxon>
        <taxon>Tracheophyta</taxon>
        <taxon>Spermatophyta</taxon>
        <taxon>Magnoliopsida</taxon>
        <taxon>eudicotyledons</taxon>
        <taxon>Gunneridae</taxon>
        <taxon>Pentapetalae</taxon>
        <taxon>rosids</taxon>
        <taxon>fabids</taxon>
        <taxon>Malpighiales</taxon>
        <taxon>Euphorbiaceae</taxon>
        <taxon>Acalyphoideae</taxon>
        <taxon>Acalypheae</taxon>
        <taxon>Ricinus</taxon>
    </lineage>
</organism>
<accession>B9SJZ5</accession>
<evidence type="ECO:0000256" key="1">
    <source>
        <dbReference type="SAM" id="Phobius"/>
    </source>
</evidence>
<gene>
    <name evidence="2" type="ORF">RCOM_0578060</name>
</gene>
<sequence length="100" mass="11366">MTSTSVWPMDSFNRAEVFKASPVSSSIIEVHLLILPQKVFPPSTVKNQGLPPVEKLSDHLYPWRPVSRVVSWIALCLVVLHDFQLLFSLAEKIKQSSMKY</sequence>
<proteinExistence type="predicted"/>
<evidence type="ECO:0000313" key="3">
    <source>
        <dbReference type="Proteomes" id="UP000008311"/>
    </source>
</evidence>
<protein>
    <submittedName>
        <fullName evidence="2">Uncharacterized protein</fullName>
    </submittedName>
</protein>
<feature type="transmembrane region" description="Helical" evidence="1">
    <location>
        <begin position="69"/>
        <end position="90"/>
    </location>
</feature>
<keyword evidence="1" id="KW-0812">Transmembrane</keyword>
<name>B9SJZ5_RICCO</name>
<dbReference type="InParanoid" id="B9SJZ5"/>